<dbReference type="InterPro" id="IPR000515">
    <property type="entry name" value="MetI-like"/>
</dbReference>
<dbReference type="Proteomes" id="UP000016960">
    <property type="component" value="Unassembled WGS sequence"/>
</dbReference>
<dbReference type="PROSITE" id="PS50928">
    <property type="entry name" value="ABC_TM1"/>
    <property type="match status" value="1"/>
</dbReference>
<dbReference type="GO" id="GO:0005315">
    <property type="term" value="F:phosphate transmembrane transporter activity"/>
    <property type="evidence" value="ECO:0007669"/>
    <property type="project" value="InterPro"/>
</dbReference>
<evidence type="ECO:0000313" key="8">
    <source>
        <dbReference type="EMBL" id="ERN40885.1"/>
    </source>
</evidence>
<keyword evidence="6" id="KW-1003">Cell membrane</keyword>
<evidence type="ECO:0000256" key="3">
    <source>
        <dbReference type="ARBA" id="ARBA00022989"/>
    </source>
</evidence>
<evidence type="ECO:0000256" key="6">
    <source>
        <dbReference type="RuleBase" id="RU363054"/>
    </source>
</evidence>
<organism evidence="8 9">
    <name type="scientific">Rubidibacter lacunae KORDI 51-2</name>
    <dbReference type="NCBI Taxonomy" id="582515"/>
    <lineage>
        <taxon>Bacteria</taxon>
        <taxon>Bacillati</taxon>
        <taxon>Cyanobacteriota</taxon>
        <taxon>Cyanophyceae</taxon>
        <taxon>Oscillatoriophycideae</taxon>
        <taxon>Chroococcales</taxon>
        <taxon>Aphanothecaceae</taxon>
        <taxon>Rubidibacter</taxon>
    </lineage>
</organism>
<dbReference type="InterPro" id="IPR035906">
    <property type="entry name" value="MetI-like_sf"/>
</dbReference>
<protein>
    <recommendedName>
        <fullName evidence="6">Phosphate transport system permease protein</fullName>
    </recommendedName>
</protein>
<dbReference type="PANTHER" id="PTHR42727:SF1">
    <property type="entry name" value="PHOSPHATE TRANSPORT SYSTEM PERMEASE"/>
    <property type="match status" value="1"/>
</dbReference>
<evidence type="ECO:0000256" key="1">
    <source>
        <dbReference type="ARBA" id="ARBA00004141"/>
    </source>
</evidence>
<dbReference type="PATRIC" id="fig|582515.4.peg.2926"/>
<keyword evidence="5" id="KW-0813">Transport</keyword>
<dbReference type="STRING" id="582515.KR51_00025980"/>
<dbReference type="Gene3D" id="1.10.3720.10">
    <property type="entry name" value="MetI-like"/>
    <property type="match status" value="1"/>
</dbReference>
<name>U5DMF1_9CHRO</name>
<evidence type="ECO:0000256" key="5">
    <source>
        <dbReference type="RuleBase" id="RU363032"/>
    </source>
</evidence>
<feature type="transmembrane region" description="Helical" evidence="5">
    <location>
        <begin position="302"/>
        <end position="324"/>
    </location>
</feature>
<dbReference type="RefSeq" id="WP_022607973.1">
    <property type="nucleotide sequence ID" value="NZ_ASSJ01000066.1"/>
</dbReference>
<dbReference type="InParanoid" id="U5DMF1"/>
<comment type="function">
    <text evidence="6">Part of the binding-protein-dependent transport system for phosphate; probably responsible for the translocation of the substrate across the membrane.</text>
</comment>
<evidence type="ECO:0000313" key="9">
    <source>
        <dbReference type="Proteomes" id="UP000016960"/>
    </source>
</evidence>
<dbReference type="FunCoup" id="U5DMF1">
    <property type="interactions" value="260"/>
</dbReference>
<accession>U5DMF1</accession>
<dbReference type="Pfam" id="PF00528">
    <property type="entry name" value="BPD_transp_1"/>
    <property type="match status" value="1"/>
</dbReference>
<keyword evidence="9" id="KW-1185">Reference proteome</keyword>
<feature type="transmembrane region" description="Helical" evidence="5">
    <location>
        <begin position="94"/>
        <end position="122"/>
    </location>
</feature>
<dbReference type="GO" id="GO:0005886">
    <property type="term" value="C:plasma membrane"/>
    <property type="evidence" value="ECO:0007669"/>
    <property type="project" value="UniProtKB-SubCell"/>
</dbReference>
<dbReference type="PANTHER" id="PTHR42727">
    <property type="entry name" value="PHOSPHATE TRANSPORT SYSTEM PERMEASE PROTEIN"/>
    <property type="match status" value="1"/>
</dbReference>
<sequence>MTANQPPTEPDASLWHPNRTLSKWSERFVIGLFGLFALISVATTIGILLTLLIETFQFFIDLAKLQVELGRPEPAFWHFLTATEWTPLFVNPQFGIFVLISATFMVATIAISVALPIGLLSAIYLSEYAPIELRAWVKPALEVLAGVPTVVFGYFALLFVTPLLQSVLNPLLSPFDLRLESFNALSAGIVMGIMIVPLVASLSEDAIYAVPQSLRQGAYALGSTKREVVFGVVIPAALSGIVASFILAVSRAIGETMIVTVAAGANPNLTLSPLVPVQTMTAFIVQVSLGDAPYGSLAHKTLYTVGTTLFLLTLTLNTFSFWFVRKFREKYE</sequence>
<reference evidence="8 9" key="1">
    <citation type="submission" date="2013-05" db="EMBL/GenBank/DDBJ databases">
        <title>Draft genome sequence of Rubidibacter lacunae KORDI 51-2.</title>
        <authorList>
            <person name="Choi D.H."/>
            <person name="Noh J.H."/>
            <person name="Kwon K.-K."/>
            <person name="Lee J.-H."/>
            <person name="Ryu J.-Y."/>
        </authorList>
    </citation>
    <scope>NUCLEOTIDE SEQUENCE [LARGE SCALE GENOMIC DNA]</scope>
    <source>
        <strain evidence="8 9">KORDI 51-2</strain>
    </source>
</reference>
<feature type="transmembrane region" description="Helical" evidence="5">
    <location>
        <begin position="28"/>
        <end position="53"/>
    </location>
</feature>
<feature type="transmembrane region" description="Helical" evidence="5">
    <location>
        <begin position="184"/>
        <end position="207"/>
    </location>
</feature>
<dbReference type="GO" id="GO:0006817">
    <property type="term" value="P:phosphate ion transport"/>
    <property type="evidence" value="ECO:0007669"/>
    <property type="project" value="UniProtKB-KW"/>
</dbReference>
<comment type="similarity">
    <text evidence="6">Belongs to the binding-protein-dependent transport system permease family. CysTW subfamily.</text>
</comment>
<dbReference type="NCBIfam" id="TIGR02138">
    <property type="entry name" value="phosphate_pstC"/>
    <property type="match status" value="1"/>
</dbReference>
<dbReference type="EMBL" id="ASSJ01000066">
    <property type="protein sequence ID" value="ERN40885.1"/>
    <property type="molecule type" value="Genomic_DNA"/>
</dbReference>
<keyword evidence="3 5" id="KW-1133">Transmembrane helix</keyword>
<keyword evidence="6" id="KW-0592">Phosphate transport</keyword>
<feature type="transmembrane region" description="Helical" evidence="5">
    <location>
        <begin position="228"/>
        <end position="249"/>
    </location>
</feature>
<dbReference type="AlphaFoldDB" id="U5DMF1"/>
<evidence type="ECO:0000256" key="2">
    <source>
        <dbReference type="ARBA" id="ARBA00022692"/>
    </source>
</evidence>
<feature type="domain" description="ABC transmembrane type-1" evidence="7">
    <location>
        <begin position="100"/>
        <end position="320"/>
    </location>
</feature>
<dbReference type="CDD" id="cd06261">
    <property type="entry name" value="TM_PBP2"/>
    <property type="match status" value="1"/>
</dbReference>
<comment type="subcellular location">
    <subcellularLocation>
        <location evidence="5">Cell membrane</location>
        <topology evidence="5">Multi-pass membrane protein</topology>
    </subcellularLocation>
    <subcellularLocation>
        <location evidence="1">Membrane</location>
        <topology evidence="1">Multi-pass membrane protein</topology>
    </subcellularLocation>
</comment>
<gene>
    <name evidence="8" type="ORF">KR51_00025980</name>
</gene>
<dbReference type="eggNOG" id="COG0573">
    <property type="taxonomic scope" value="Bacteria"/>
</dbReference>
<dbReference type="OrthoDB" id="9785113at2"/>
<dbReference type="InterPro" id="IPR011864">
    <property type="entry name" value="Phosphate_PstC"/>
</dbReference>
<evidence type="ECO:0000259" key="7">
    <source>
        <dbReference type="PROSITE" id="PS50928"/>
    </source>
</evidence>
<keyword evidence="4 5" id="KW-0472">Membrane</keyword>
<keyword evidence="2 5" id="KW-0812">Transmembrane</keyword>
<feature type="transmembrane region" description="Helical" evidence="5">
    <location>
        <begin position="143"/>
        <end position="164"/>
    </location>
</feature>
<comment type="caution">
    <text evidence="8">The sequence shown here is derived from an EMBL/GenBank/DDBJ whole genome shotgun (WGS) entry which is preliminary data.</text>
</comment>
<proteinExistence type="inferred from homology"/>
<evidence type="ECO:0000256" key="4">
    <source>
        <dbReference type="ARBA" id="ARBA00023136"/>
    </source>
</evidence>
<dbReference type="SUPFAM" id="SSF161098">
    <property type="entry name" value="MetI-like"/>
    <property type="match status" value="1"/>
</dbReference>